<dbReference type="InterPro" id="IPR029062">
    <property type="entry name" value="Class_I_gatase-like"/>
</dbReference>
<reference evidence="2 3" key="1">
    <citation type="submission" date="2019-12" db="EMBL/GenBank/DDBJ databases">
        <authorList>
            <person name="Kim Y.S."/>
        </authorList>
    </citation>
    <scope>NUCLEOTIDE SEQUENCE [LARGE SCALE GENOMIC DNA]</scope>
    <source>
        <strain evidence="2 3">MMS17-SY077</strain>
    </source>
</reference>
<dbReference type="PANTHER" id="PTHR42695">
    <property type="entry name" value="GLUTAMINE AMIDOTRANSFERASE YLR126C-RELATED"/>
    <property type="match status" value="1"/>
</dbReference>
<dbReference type="Proteomes" id="UP000438182">
    <property type="component" value="Unassembled WGS sequence"/>
</dbReference>
<dbReference type="RefSeq" id="WP_160423385.1">
    <property type="nucleotide sequence ID" value="NZ_WSTA01000018.1"/>
</dbReference>
<dbReference type="SUPFAM" id="SSF52317">
    <property type="entry name" value="Class I glutamine amidotransferase-like"/>
    <property type="match status" value="1"/>
</dbReference>
<dbReference type="GO" id="GO:0005829">
    <property type="term" value="C:cytosol"/>
    <property type="evidence" value="ECO:0007669"/>
    <property type="project" value="TreeGrafter"/>
</dbReference>
<protein>
    <submittedName>
        <fullName evidence="2">Glutamine amidotransferase</fullName>
    </submittedName>
</protein>
<accession>A0A6I4NUR6</accession>
<proteinExistence type="predicted"/>
<keyword evidence="2" id="KW-0808">Transferase</keyword>
<feature type="domain" description="Glutamine amidotransferase" evidence="1">
    <location>
        <begin position="19"/>
        <end position="182"/>
    </location>
</feature>
<comment type="caution">
    <text evidence="2">The sequence shown here is derived from an EMBL/GenBank/DDBJ whole genome shotgun (WGS) entry which is preliminary data.</text>
</comment>
<dbReference type="PROSITE" id="PS51273">
    <property type="entry name" value="GATASE_TYPE_1"/>
    <property type="match status" value="1"/>
</dbReference>
<evidence type="ECO:0000313" key="2">
    <source>
        <dbReference type="EMBL" id="MWB98040.1"/>
    </source>
</evidence>
<dbReference type="GO" id="GO:0016740">
    <property type="term" value="F:transferase activity"/>
    <property type="evidence" value="ECO:0007669"/>
    <property type="project" value="UniProtKB-KW"/>
</dbReference>
<keyword evidence="3" id="KW-1185">Reference proteome</keyword>
<evidence type="ECO:0000313" key="3">
    <source>
        <dbReference type="Proteomes" id="UP000438182"/>
    </source>
</evidence>
<organism evidence="2 3">
    <name type="scientific">Agromyces seonyuensis</name>
    <dbReference type="NCBI Taxonomy" id="2662446"/>
    <lineage>
        <taxon>Bacteria</taxon>
        <taxon>Bacillati</taxon>
        <taxon>Actinomycetota</taxon>
        <taxon>Actinomycetes</taxon>
        <taxon>Micrococcales</taxon>
        <taxon>Microbacteriaceae</taxon>
        <taxon>Agromyces</taxon>
    </lineage>
</organism>
<dbReference type="InterPro" id="IPR044992">
    <property type="entry name" value="ChyE-like"/>
</dbReference>
<sequence length="237" mass="25566">MPDRTALVLRHDLEIGLGNLAATLESHGYAIDVVDVPTADLSGLDPLAADLLVVLGGEEGAYETDRFPYLVDEIRMLRARIAAEAPVFGVCLGAQLTAAALGARVYRGPAKEVGWRSIRPTDAGFDSPVRHVFGSPMMQWHGDTFDLPEGVTRLAGNDAYENQAFGIDGWLLAVQFHPEVDAQIDAAWLARWGHELPELGLDLDELRDIGTMRRPAAQVVSAAMLGEFLDGLPARAA</sequence>
<keyword evidence="2" id="KW-0315">Glutamine amidotransferase</keyword>
<gene>
    <name evidence="2" type="ORF">GB864_05685</name>
</gene>
<dbReference type="Gene3D" id="3.40.50.880">
    <property type="match status" value="1"/>
</dbReference>
<dbReference type="PANTHER" id="PTHR42695:SF5">
    <property type="entry name" value="GLUTAMINE AMIDOTRANSFERASE YLR126C-RELATED"/>
    <property type="match status" value="1"/>
</dbReference>
<name>A0A6I4NUR6_9MICO</name>
<evidence type="ECO:0000259" key="1">
    <source>
        <dbReference type="Pfam" id="PF00117"/>
    </source>
</evidence>
<dbReference type="InterPro" id="IPR017926">
    <property type="entry name" value="GATASE"/>
</dbReference>
<dbReference type="CDD" id="cd01741">
    <property type="entry name" value="GATase1_1"/>
    <property type="match status" value="1"/>
</dbReference>
<dbReference type="AlphaFoldDB" id="A0A6I4NUR6"/>
<dbReference type="Pfam" id="PF00117">
    <property type="entry name" value="GATase"/>
    <property type="match status" value="1"/>
</dbReference>
<dbReference type="EMBL" id="WSTA01000018">
    <property type="protein sequence ID" value="MWB98040.1"/>
    <property type="molecule type" value="Genomic_DNA"/>
</dbReference>